<dbReference type="Pfam" id="PF01066">
    <property type="entry name" value="CDP-OH_P_transf"/>
    <property type="match status" value="1"/>
</dbReference>
<dbReference type="EMBL" id="CDMZ01001211">
    <property type="protein sequence ID" value="CEM29039.1"/>
    <property type="molecule type" value="Genomic_DNA"/>
</dbReference>
<dbReference type="GO" id="GO:0008654">
    <property type="term" value="P:phospholipid biosynthetic process"/>
    <property type="evidence" value="ECO:0007669"/>
    <property type="project" value="InterPro"/>
</dbReference>
<evidence type="ECO:0000256" key="7">
    <source>
        <dbReference type="ARBA" id="ARBA00023264"/>
    </source>
</evidence>
<dbReference type="GO" id="GO:0016780">
    <property type="term" value="F:phosphotransferase activity, for other substituted phosphate groups"/>
    <property type="evidence" value="ECO:0007669"/>
    <property type="project" value="InterPro"/>
</dbReference>
<dbReference type="Gene3D" id="1.20.120.1760">
    <property type="match status" value="1"/>
</dbReference>
<dbReference type="InterPro" id="IPR048254">
    <property type="entry name" value="CDP_ALCOHOL_P_TRANSF_CS"/>
</dbReference>
<evidence type="ECO:0000256" key="8">
    <source>
        <dbReference type="RuleBase" id="RU003750"/>
    </source>
</evidence>
<organism evidence="9">
    <name type="scientific">Chromera velia CCMP2878</name>
    <dbReference type="NCBI Taxonomy" id="1169474"/>
    <lineage>
        <taxon>Eukaryota</taxon>
        <taxon>Sar</taxon>
        <taxon>Alveolata</taxon>
        <taxon>Colpodellida</taxon>
        <taxon>Chromeraceae</taxon>
        <taxon>Chromera</taxon>
    </lineage>
</organism>
<evidence type="ECO:0000256" key="2">
    <source>
        <dbReference type="ARBA" id="ARBA00022679"/>
    </source>
</evidence>
<evidence type="ECO:0000313" key="9">
    <source>
        <dbReference type="EMBL" id="CEM29039.1"/>
    </source>
</evidence>
<comment type="similarity">
    <text evidence="8">Belongs to the CDP-alcohol phosphatidyltransferase class-I family.</text>
</comment>
<dbReference type="PhylomeDB" id="A0A0G4GH42"/>
<evidence type="ECO:0000256" key="3">
    <source>
        <dbReference type="ARBA" id="ARBA00022692"/>
    </source>
</evidence>
<dbReference type="PROSITE" id="PS00379">
    <property type="entry name" value="CDP_ALCOHOL_P_TRANSF"/>
    <property type="match status" value="1"/>
</dbReference>
<accession>A0A0G4GH42</accession>
<name>A0A0G4GH42_9ALVE</name>
<keyword evidence="6" id="KW-0472">Membrane</keyword>
<dbReference type="GO" id="GO:0016020">
    <property type="term" value="C:membrane"/>
    <property type="evidence" value="ECO:0007669"/>
    <property type="project" value="UniProtKB-SubCell"/>
</dbReference>
<evidence type="ECO:0008006" key="10">
    <source>
        <dbReference type="Google" id="ProtNLM"/>
    </source>
</evidence>
<keyword evidence="5" id="KW-0443">Lipid metabolism</keyword>
<dbReference type="PANTHER" id="PTHR15362:SF13">
    <property type="entry name" value="SI:CH1073-145M9.1"/>
    <property type="match status" value="1"/>
</dbReference>
<comment type="subcellular location">
    <subcellularLocation>
        <location evidence="1">Membrane</location>
        <topology evidence="1">Multi-pass membrane protein</topology>
    </subcellularLocation>
</comment>
<sequence length="182" mass="20225">MFSFALDWLDGAAARALNECSEFGSILDITVDNMARHMLWMRVEPKVLGPLFILVEWLTFAATSSERDGWKQKSFASSPAFLRAIMANHFRSPLGLVAISGLMFLPAWFYIRSASSLPSGDALDECFSSSAGCVLLYFVRHSGVGLALGCGRGLCLICELYLIGRWLEGVLQRDLNHLRRSR</sequence>
<keyword evidence="3" id="KW-0812">Transmembrane</keyword>
<evidence type="ECO:0000256" key="1">
    <source>
        <dbReference type="ARBA" id="ARBA00004141"/>
    </source>
</evidence>
<proteinExistence type="inferred from homology"/>
<dbReference type="InterPro" id="IPR043130">
    <property type="entry name" value="CDP-OH_PTrfase_TM_dom"/>
</dbReference>
<gene>
    <name evidence="9" type="ORF">Cvel_21896</name>
</gene>
<dbReference type="InterPro" id="IPR000462">
    <property type="entry name" value="CDP-OH_P_trans"/>
</dbReference>
<protein>
    <recommendedName>
        <fullName evidence="10">CDP-alcohol phosphatidyltransferase C-terminal domain-containing protein</fullName>
    </recommendedName>
</protein>
<dbReference type="VEuPathDB" id="CryptoDB:Cvel_21896"/>
<dbReference type="AlphaFoldDB" id="A0A0G4GH42"/>
<evidence type="ECO:0000256" key="6">
    <source>
        <dbReference type="ARBA" id="ARBA00023136"/>
    </source>
</evidence>
<evidence type="ECO:0000256" key="5">
    <source>
        <dbReference type="ARBA" id="ARBA00023098"/>
    </source>
</evidence>
<evidence type="ECO:0000256" key="4">
    <source>
        <dbReference type="ARBA" id="ARBA00022989"/>
    </source>
</evidence>
<dbReference type="PANTHER" id="PTHR15362">
    <property type="entry name" value="PHOSPHATIDYLINOSITOL SYNTHASE"/>
    <property type="match status" value="1"/>
</dbReference>
<keyword evidence="7" id="KW-1208">Phospholipid metabolism</keyword>
<keyword evidence="2 8" id="KW-0808">Transferase</keyword>
<keyword evidence="4" id="KW-1133">Transmembrane helix</keyword>
<reference evidence="9" key="1">
    <citation type="submission" date="2014-11" db="EMBL/GenBank/DDBJ databases">
        <authorList>
            <person name="Otto D Thomas"/>
            <person name="Naeem Raeece"/>
        </authorList>
    </citation>
    <scope>NUCLEOTIDE SEQUENCE</scope>
</reference>